<dbReference type="GO" id="GO:0051015">
    <property type="term" value="F:actin filament binding"/>
    <property type="evidence" value="ECO:0007669"/>
    <property type="project" value="TreeGrafter"/>
</dbReference>
<evidence type="ECO:0000313" key="1">
    <source>
        <dbReference type="EMBL" id="KZO89665.1"/>
    </source>
</evidence>
<dbReference type="Proteomes" id="UP000076738">
    <property type="component" value="Unassembled WGS sequence"/>
</dbReference>
<dbReference type="Gene3D" id="1.10.418.10">
    <property type="entry name" value="Calponin-like domain"/>
    <property type="match status" value="1"/>
</dbReference>
<organism evidence="1 2">
    <name type="scientific">Calocera viscosa (strain TUFC12733)</name>
    <dbReference type="NCBI Taxonomy" id="1330018"/>
    <lineage>
        <taxon>Eukaryota</taxon>
        <taxon>Fungi</taxon>
        <taxon>Dikarya</taxon>
        <taxon>Basidiomycota</taxon>
        <taxon>Agaricomycotina</taxon>
        <taxon>Dacrymycetes</taxon>
        <taxon>Dacrymycetales</taxon>
        <taxon>Dacrymycetaceae</taxon>
        <taxon>Calocera</taxon>
    </lineage>
</organism>
<accession>A0A167FMU9</accession>
<reference evidence="1 2" key="1">
    <citation type="journal article" date="2016" name="Mol. Biol. Evol.">
        <title>Comparative Genomics of Early-Diverging Mushroom-Forming Fungi Provides Insights into the Origins of Lignocellulose Decay Capabilities.</title>
        <authorList>
            <person name="Nagy L.G."/>
            <person name="Riley R."/>
            <person name="Tritt A."/>
            <person name="Adam C."/>
            <person name="Daum C."/>
            <person name="Floudas D."/>
            <person name="Sun H."/>
            <person name="Yadav J.S."/>
            <person name="Pangilinan J."/>
            <person name="Larsson K.H."/>
            <person name="Matsuura K."/>
            <person name="Barry K."/>
            <person name="Labutti K."/>
            <person name="Kuo R."/>
            <person name="Ohm R.A."/>
            <person name="Bhattacharya S.S."/>
            <person name="Shirouzu T."/>
            <person name="Yoshinaga Y."/>
            <person name="Martin F.M."/>
            <person name="Grigoriev I.V."/>
            <person name="Hibbett D.S."/>
        </authorList>
    </citation>
    <scope>NUCLEOTIDE SEQUENCE [LARGE SCALE GENOMIC DNA]</scope>
    <source>
        <strain evidence="1 2">TUFC12733</strain>
    </source>
</reference>
<dbReference type="EMBL" id="KV417372">
    <property type="protein sequence ID" value="KZO89665.1"/>
    <property type="molecule type" value="Genomic_DNA"/>
</dbReference>
<keyword evidence="2" id="KW-1185">Reference proteome</keyword>
<dbReference type="PANTHER" id="PTHR14149">
    <property type="entry name" value="RAS GTPASE-ACTIVATING PROTEIN WITH IQ MOTIF"/>
    <property type="match status" value="1"/>
</dbReference>
<gene>
    <name evidence="1" type="ORF">CALVIDRAFT_569717</name>
</gene>
<dbReference type="PANTHER" id="PTHR14149:SF14">
    <property type="entry name" value="CALPONIN-HOMOLOGY (CH) DOMAIN-CONTAINING PROTEIN"/>
    <property type="match status" value="1"/>
</dbReference>
<dbReference type="AlphaFoldDB" id="A0A167FMU9"/>
<dbReference type="OrthoDB" id="775356at2759"/>
<dbReference type="InterPro" id="IPR036872">
    <property type="entry name" value="CH_dom_sf"/>
</dbReference>
<dbReference type="GO" id="GO:0005516">
    <property type="term" value="F:calmodulin binding"/>
    <property type="evidence" value="ECO:0007669"/>
    <property type="project" value="TreeGrafter"/>
</dbReference>
<evidence type="ECO:0000313" key="2">
    <source>
        <dbReference type="Proteomes" id="UP000076738"/>
    </source>
</evidence>
<dbReference type="GO" id="GO:1903479">
    <property type="term" value="P:mitotic actomyosin contractile ring assembly actin filament organization"/>
    <property type="evidence" value="ECO:0007669"/>
    <property type="project" value="TreeGrafter"/>
</dbReference>
<dbReference type="STRING" id="1330018.A0A167FMU9"/>
<protein>
    <submittedName>
        <fullName evidence="1">Uncharacterized protein</fullName>
    </submittedName>
</protein>
<sequence>MPKVTYCIHALFHLLARRDIAQNIGSLLATLKISEDQLAATKKGLNGVAMPNFGDVGVRVVERDEGGSCGSEGRKWIERELLEPEDRIIIF</sequence>
<name>A0A167FMU9_CALVF</name>
<dbReference type="GO" id="GO:0110085">
    <property type="term" value="C:mitotic actomyosin contractile ring"/>
    <property type="evidence" value="ECO:0007669"/>
    <property type="project" value="TreeGrafter"/>
</dbReference>
<proteinExistence type="predicted"/>
<dbReference type="GO" id="GO:0005096">
    <property type="term" value="F:GTPase activator activity"/>
    <property type="evidence" value="ECO:0007669"/>
    <property type="project" value="TreeGrafter"/>
</dbReference>